<name>A0A6A5Y554_9PLEO</name>
<dbReference type="RefSeq" id="XP_033388745.1">
    <property type="nucleotide sequence ID" value="XM_033534759.1"/>
</dbReference>
<evidence type="ECO:0000256" key="1">
    <source>
        <dbReference type="SAM" id="Phobius"/>
    </source>
</evidence>
<feature type="transmembrane region" description="Helical" evidence="1">
    <location>
        <begin position="6"/>
        <end position="26"/>
    </location>
</feature>
<keyword evidence="1" id="KW-0472">Membrane</keyword>
<keyword evidence="3" id="KW-1185">Reference proteome</keyword>
<accession>A0A6A5Y554</accession>
<evidence type="ECO:0000313" key="2">
    <source>
        <dbReference type="EMBL" id="KAF2020406.1"/>
    </source>
</evidence>
<proteinExistence type="predicted"/>
<keyword evidence="1" id="KW-0812">Transmembrane</keyword>
<organism evidence="2 3">
    <name type="scientific">Aaosphaeria arxii CBS 175.79</name>
    <dbReference type="NCBI Taxonomy" id="1450172"/>
    <lineage>
        <taxon>Eukaryota</taxon>
        <taxon>Fungi</taxon>
        <taxon>Dikarya</taxon>
        <taxon>Ascomycota</taxon>
        <taxon>Pezizomycotina</taxon>
        <taxon>Dothideomycetes</taxon>
        <taxon>Pleosporomycetidae</taxon>
        <taxon>Pleosporales</taxon>
        <taxon>Pleosporales incertae sedis</taxon>
        <taxon>Aaosphaeria</taxon>
    </lineage>
</organism>
<dbReference type="EMBL" id="ML978066">
    <property type="protein sequence ID" value="KAF2020406.1"/>
    <property type="molecule type" value="Genomic_DNA"/>
</dbReference>
<dbReference type="AlphaFoldDB" id="A0A6A5Y554"/>
<evidence type="ECO:0000313" key="3">
    <source>
        <dbReference type="Proteomes" id="UP000799778"/>
    </source>
</evidence>
<dbReference type="GeneID" id="54292156"/>
<dbReference type="Proteomes" id="UP000799778">
    <property type="component" value="Unassembled WGS sequence"/>
</dbReference>
<protein>
    <submittedName>
        <fullName evidence="2">Uncharacterized protein</fullName>
    </submittedName>
</protein>
<reference evidence="2" key="1">
    <citation type="journal article" date="2020" name="Stud. Mycol.">
        <title>101 Dothideomycetes genomes: a test case for predicting lifestyles and emergence of pathogens.</title>
        <authorList>
            <person name="Haridas S."/>
            <person name="Albert R."/>
            <person name="Binder M."/>
            <person name="Bloem J."/>
            <person name="Labutti K."/>
            <person name="Salamov A."/>
            <person name="Andreopoulos B."/>
            <person name="Baker S."/>
            <person name="Barry K."/>
            <person name="Bills G."/>
            <person name="Bluhm B."/>
            <person name="Cannon C."/>
            <person name="Castanera R."/>
            <person name="Culley D."/>
            <person name="Daum C."/>
            <person name="Ezra D."/>
            <person name="Gonzalez J."/>
            <person name="Henrissat B."/>
            <person name="Kuo A."/>
            <person name="Liang C."/>
            <person name="Lipzen A."/>
            <person name="Lutzoni F."/>
            <person name="Magnuson J."/>
            <person name="Mondo S."/>
            <person name="Nolan M."/>
            <person name="Ohm R."/>
            <person name="Pangilinan J."/>
            <person name="Park H.-J."/>
            <person name="Ramirez L."/>
            <person name="Alfaro M."/>
            <person name="Sun H."/>
            <person name="Tritt A."/>
            <person name="Yoshinaga Y."/>
            <person name="Zwiers L.-H."/>
            <person name="Turgeon B."/>
            <person name="Goodwin S."/>
            <person name="Spatafora J."/>
            <person name="Crous P."/>
            <person name="Grigoriev I."/>
        </authorList>
    </citation>
    <scope>NUCLEOTIDE SEQUENCE</scope>
    <source>
        <strain evidence="2">CBS 175.79</strain>
    </source>
</reference>
<gene>
    <name evidence="2" type="ORF">BU24DRAFT_891</name>
</gene>
<sequence length="104" mass="11714">MSFWAGVNLGFIFCCWIFLACVCALSRSFYAVFALRIFSLFPITYAPCGFVHGNPRFRLGFPDLLRPIPHLLSEPFTFHYIYSPFCNSISIFSACSDVPGLLAV</sequence>
<keyword evidence="1" id="KW-1133">Transmembrane helix</keyword>